<accession>A0ABP9B965</accession>
<dbReference type="EMBL" id="BAABIQ010000028">
    <property type="protein sequence ID" value="GAA4790927.1"/>
    <property type="molecule type" value="Genomic_DNA"/>
</dbReference>
<comment type="caution">
    <text evidence="1">The sequence shown here is derived from an EMBL/GenBank/DDBJ whole genome shotgun (WGS) entry which is preliminary data.</text>
</comment>
<name>A0ABP9B965_9SPHI</name>
<reference evidence="2" key="1">
    <citation type="journal article" date="2019" name="Int. J. Syst. Evol. Microbiol.">
        <title>The Global Catalogue of Microorganisms (GCM) 10K type strain sequencing project: providing services to taxonomists for standard genome sequencing and annotation.</title>
        <authorList>
            <consortium name="The Broad Institute Genomics Platform"/>
            <consortium name="The Broad Institute Genome Sequencing Center for Infectious Disease"/>
            <person name="Wu L."/>
            <person name="Ma J."/>
        </authorList>
    </citation>
    <scope>NUCLEOTIDE SEQUENCE [LARGE SCALE GENOMIC DNA]</scope>
    <source>
        <strain evidence="2">JCM 18200</strain>
    </source>
</reference>
<dbReference type="Proteomes" id="UP001501411">
    <property type="component" value="Unassembled WGS sequence"/>
</dbReference>
<evidence type="ECO:0000313" key="2">
    <source>
        <dbReference type="Proteomes" id="UP001501411"/>
    </source>
</evidence>
<sequence>MNRYRLFIYPKDVTIITGKGLRHAQKLLRDIHAALGKKEHQQVSIEDFAHYQGLDVEAVREACMGRTTKDR</sequence>
<proteinExistence type="predicted"/>
<protein>
    <submittedName>
        <fullName evidence="1">Uncharacterized protein</fullName>
    </submittedName>
</protein>
<dbReference type="RefSeq" id="WP_345231484.1">
    <property type="nucleotide sequence ID" value="NZ_BAABIQ010000028.1"/>
</dbReference>
<organism evidence="1 2">
    <name type="scientific">Olivibacter ginsenosidimutans</name>
    <dbReference type="NCBI Taxonomy" id="1176537"/>
    <lineage>
        <taxon>Bacteria</taxon>
        <taxon>Pseudomonadati</taxon>
        <taxon>Bacteroidota</taxon>
        <taxon>Sphingobacteriia</taxon>
        <taxon>Sphingobacteriales</taxon>
        <taxon>Sphingobacteriaceae</taxon>
        <taxon>Olivibacter</taxon>
    </lineage>
</organism>
<keyword evidence="2" id="KW-1185">Reference proteome</keyword>
<gene>
    <name evidence="1" type="ORF">GCM10023231_18550</name>
</gene>
<evidence type="ECO:0000313" key="1">
    <source>
        <dbReference type="EMBL" id="GAA4790927.1"/>
    </source>
</evidence>